<comment type="similarity">
    <text evidence="1">Belongs to the transferase hexapeptide repeat family.</text>
</comment>
<keyword evidence="3" id="KW-0012">Acyltransferase</keyword>
<dbReference type="CDD" id="cd04647">
    <property type="entry name" value="LbH_MAT_like"/>
    <property type="match status" value="1"/>
</dbReference>
<dbReference type="PANTHER" id="PTHR23416">
    <property type="entry name" value="SIALIC ACID SYNTHASE-RELATED"/>
    <property type="match status" value="1"/>
</dbReference>
<evidence type="ECO:0000313" key="4">
    <source>
        <dbReference type="Proteomes" id="UP000613113"/>
    </source>
</evidence>
<dbReference type="RefSeq" id="WP_186863549.1">
    <property type="nucleotide sequence ID" value="NZ_JACOGC010000005.1"/>
</dbReference>
<accession>A0ABR6YQ17</accession>
<protein>
    <submittedName>
        <fullName evidence="3">Acyltransferase</fullName>
    </submittedName>
</protein>
<dbReference type="InterPro" id="IPR001451">
    <property type="entry name" value="Hexapep"/>
</dbReference>
<sequence>MIEIHPEARISPLADIEDSVRGTRILIGAGSAVDSFVKFKPAGGSGDVLIGERTVINSGCVLYTGNGIRIGSDVAIAANCTFAPVNHAYQDKSRRINQQGFLPGKGGIVIEDDVWIGANCVILDGAILRQGCVIGAGAIVRGEIAAYTVHAGNPLRQIGMRQ</sequence>
<dbReference type="GO" id="GO:0016746">
    <property type="term" value="F:acyltransferase activity"/>
    <property type="evidence" value="ECO:0007669"/>
    <property type="project" value="UniProtKB-KW"/>
</dbReference>
<dbReference type="Gene3D" id="2.160.10.10">
    <property type="entry name" value="Hexapeptide repeat proteins"/>
    <property type="match status" value="1"/>
</dbReference>
<organism evidence="3 4">
    <name type="scientific">Undibacterium griseum</name>
    <dbReference type="NCBI Taxonomy" id="2762295"/>
    <lineage>
        <taxon>Bacteria</taxon>
        <taxon>Pseudomonadati</taxon>
        <taxon>Pseudomonadota</taxon>
        <taxon>Betaproteobacteria</taxon>
        <taxon>Burkholderiales</taxon>
        <taxon>Oxalobacteraceae</taxon>
        <taxon>Undibacterium</taxon>
    </lineage>
</organism>
<dbReference type="InterPro" id="IPR011004">
    <property type="entry name" value="Trimer_LpxA-like_sf"/>
</dbReference>
<gene>
    <name evidence="3" type="ORF">H8K27_12630</name>
</gene>
<keyword evidence="4" id="KW-1185">Reference proteome</keyword>
<dbReference type="EMBL" id="JACOGC010000005">
    <property type="protein sequence ID" value="MBC3885980.1"/>
    <property type="molecule type" value="Genomic_DNA"/>
</dbReference>
<reference evidence="3 4" key="1">
    <citation type="submission" date="2020-08" db="EMBL/GenBank/DDBJ databases">
        <title>Novel species isolated from subtropical streams in China.</title>
        <authorList>
            <person name="Lu H."/>
        </authorList>
    </citation>
    <scope>NUCLEOTIDE SEQUENCE [LARGE SCALE GENOMIC DNA]</scope>
    <source>
        <strain evidence="3 4">FT31W</strain>
    </source>
</reference>
<dbReference type="PANTHER" id="PTHR23416:SF23">
    <property type="entry name" value="ACETYLTRANSFERASE C18B11.09C-RELATED"/>
    <property type="match status" value="1"/>
</dbReference>
<name>A0ABR6YQ17_9BURK</name>
<evidence type="ECO:0000256" key="1">
    <source>
        <dbReference type="ARBA" id="ARBA00007274"/>
    </source>
</evidence>
<dbReference type="SUPFAM" id="SSF51161">
    <property type="entry name" value="Trimeric LpxA-like enzymes"/>
    <property type="match status" value="1"/>
</dbReference>
<dbReference type="Pfam" id="PF00132">
    <property type="entry name" value="Hexapep"/>
    <property type="match status" value="1"/>
</dbReference>
<evidence type="ECO:0000313" key="3">
    <source>
        <dbReference type="EMBL" id="MBC3885980.1"/>
    </source>
</evidence>
<evidence type="ECO:0000256" key="2">
    <source>
        <dbReference type="ARBA" id="ARBA00022679"/>
    </source>
</evidence>
<dbReference type="Proteomes" id="UP000613113">
    <property type="component" value="Unassembled WGS sequence"/>
</dbReference>
<dbReference type="InterPro" id="IPR051159">
    <property type="entry name" value="Hexapeptide_acetyltransf"/>
</dbReference>
<proteinExistence type="inferred from homology"/>
<comment type="caution">
    <text evidence="3">The sequence shown here is derived from an EMBL/GenBank/DDBJ whole genome shotgun (WGS) entry which is preliminary data.</text>
</comment>
<keyword evidence="2" id="KW-0808">Transferase</keyword>